<feature type="domain" description="DUF1279" evidence="2">
    <location>
        <begin position="35"/>
        <end position="120"/>
    </location>
</feature>
<name>A0AAD7UBG4_9STRA</name>
<dbReference type="AlphaFoldDB" id="A0AAD7UBG4"/>
<reference evidence="3" key="1">
    <citation type="submission" date="2023-01" db="EMBL/GenBank/DDBJ databases">
        <title>Metagenome sequencing of chrysophaentin producing Chrysophaeum taylorii.</title>
        <authorList>
            <person name="Davison J."/>
            <person name="Bewley C."/>
        </authorList>
    </citation>
    <scope>NUCLEOTIDE SEQUENCE</scope>
    <source>
        <strain evidence="3">NIES-1699</strain>
    </source>
</reference>
<evidence type="ECO:0000256" key="1">
    <source>
        <dbReference type="SAM" id="Phobius"/>
    </source>
</evidence>
<keyword evidence="1" id="KW-0472">Membrane</keyword>
<dbReference type="EMBL" id="JAQMWT010000495">
    <property type="protein sequence ID" value="KAJ8600593.1"/>
    <property type="molecule type" value="Genomic_DNA"/>
</dbReference>
<dbReference type="InterPro" id="IPR009688">
    <property type="entry name" value="FAM210A/B-like_dom"/>
</dbReference>
<dbReference type="InterPro" id="IPR045866">
    <property type="entry name" value="FAM210A/B-like"/>
</dbReference>
<evidence type="ECO:0000259" key="2">
    <source>
        <dbReference type="Pfam" id="PF06916"/>
    </source>
</evidence>
<feature type="transmembrane region" description="Helical" evidence="1">
    <location>
        <begin position="97"/>
        <end position="123"/>
    </location>
</feature>
<protein>
    <recommendedName>
        <fullName evidence="2">DUF1279 domain-containing protein</fullName>
    </recommendedName>
</protein>
<dbReference type="PANTHER" id="PTHR21377">
    <property type="entry name" value="PROTEIN FAM210B, MITOCHONDRIAL"/>
    <property type="match status" value="1"/>
</dbReference>
<dbReference type="PANTHER" id="PTHR21377:SF18">
    <property type="entry name" value="DUF1279 DOMAIN-CONTAINING PROTEIN"/>
    <property type="match status" value="1"/>
</dbReference>
<keyword evidence="1" id="KW-1133">Transmembrane helix</keyword>
<accession>A0AAD7UBG4</accession>
<keyword evidence="1" id="KW-0812">Transmembrane</keyword>
<evidence type="ECO:0000313" key="4">
    <source>
        <dbReference type="Proteomes" id="UP001230188"/>
    </source>
</evidence>
<keyword evidence="4" id="KW-1185">Reference proteome</keyword>
<proteinExistence type="predicted"/>
<evidence type="ECO:0000313" key="3">
    <source>
        <dbReference type="EMBL" id="KAJ8600593.1"/>
    </source>
</evidence>
<dbReference type="Pfam" id="PF06916">
    <property type="entry name" value="FAM210A-B_dom"/>
    <property type="match status" value="1"/>
</dbReference>
<feature type="transmembrane region" description="Helical" evidence="1">
    <location>
        <begin position="43"/>
        <end position="66"/>
    </location>
</feature>
<dbReference type="GO" id="GO:0005739">
    <property type="term" value="C:mitochondrion"/>
    <property type="evidence" value="ECO:0007669"/>
    <property type="project" value="TreeGrafter"/>
</dbReference>
<organism evidence="3 4">
    <name type="scientific">Chrysophaeum taylorii</name>
    <dbReference type="NCBI Taxonomy" id="2483200"/>
    <lineage>
        <taxon>Eukaryota</taxon>
        <taxon>Sar</taxon>
        <taxon>Stramenopiles</taxon>
        <taxon>Ochrophyta</taxon>
        <taxon>Pelagophyceae</taxon>
        <taxon>Pelagomonadales</taxon>
        <taxon>Pelagomonadaceae</taxon>
        <taxon>Chrysophaeum</taxon>
    </lineage>
</organism>
<comment type="caution">
    <text evidence="3">The sequence shown here is derived from an EMBL/GenBank/DDBJ whole genome shotgun (WGS) entry which is preliminary data.</text>
</comment>
<dbReference type="Proteomes" id="UP001230188">
    <property type="component" value="Unassembled WGS sequence"/>
</dbReference>
<sequence>MALRCACFVLRHSALLRTRPRWTSTAPDNETWSNRLRRLATTYGPLALGFHIGVEVLVFGGFYYGVTHDLDVPVLLAKVENLTGWAVPISPQASNLLVAYLLTTSLTGFPRTVLTVVATPWIAKRLGWKPMVPPRRPRA</sequence>
<gene>
    <name evidence="3" type="ORF">CTAYLR_008186</name>
</gene>